<keyword evidence="4" id="KW-0732">Signal</keyword>
<evidence type="ECO:0000256" key="3">
    <source>
        <dbReference type="ARBA" id="ARBA00023295"/>
    </source>
</evidence>
<dbReference type="PANTHER" id="PTHR31297">
    <property type="entry name" value="GLUCAN ENDO-1,6-BETA-GLUCOSIDASE B"/>
    <property type="match status" value="1"/>
</dbReference>
<dbReference type="GO" id="GO:0009251">
    <property type="term" value="P:glucan catabolic process"/>
    <property type="evidence" value="ECO:0007669"/>
    <property type="project" value="TreeGrafter"/>
</dbReference>
<feature type="chain" id="PRO_5001628218" evidence="4">
    <location>
        <begin position="22"/>
        <end position="563"/>
    </location>
</feature>
<keyword evidence="3" id="KW-0326">Glycosidase</keyword>
<dbReference type="EMBL" id="JMSN01000073">
    <property type="protein sequence ID" value="KDN42071.1"/>
    <property type="molecule type" value="Genomic_DNA"/>
</dbReference>
<dbReference type="InParanoid" id="A0A066VKP8"/>
<sequence length="563" mass="63320">MKLEAVAAATLLAAWVPATLALPSTRTLRGVSPYKALYYPETLDRSELQNLPPNRGGVSVAIETHRLEYQHPRWDPYNDKQRPEWADKVVKKLNKASDRLEKLSGSIGIDFAAVSAVAHWLSSKSEHARYPGYPKETFNLNHIFDQNDTATIQGRLPGGSGFPYGDPNSPVRGVNIGNWLLFELWMDPGLNSWLNDHSQNAPYNGAIIDEWTAGLYTDASFLTKTMNDHFNSWMTENDWKNIAAAGLNHVRIPIPYFAFPDLIGSAPYVAANRFDALKEGVLLAGKYGLKVWIDLHGVPGSQNGFDNSGHAGSINWPYNPSYYTATQQALNYLISEFSKDQYKGIVTGIEAVNEPQAQNNGDVKSLLNTYYPWAHEAIAHPNRDKSVSSNLTMVAHDGFLGLGYWANFWTGSNRDRVLLDKHPYFVYSDQQKQEKDTARLREVCALSDEIWNSNQLYPSIMGEWSTSGPNGDKSDDRDFPVNQSPVQFPSGPNYPYSQQYMVFLSRNWATQVQTYEYNAAGWVYWAWKNAGAPDWSYQTGLKYGWIPQDASTQPWGDDICNNL</sequence>
<dbReference type="Gene3D" id="3.20.20.80">
    <property type="entry name" value="Glycosidases"/>
    <property type="match status" value="1"/>
</dbReference>
<evidence type="ECO:0000256" key="4">
    <source>
        <dbReference type="SAM" id="SignalP"/>
    </source>
</evidence>
<dbReference type="GeneID" id="25264845"/>
<dbReference type="PANTHER" id="PTHR31297:SF42">
    <property type="entry name" value="GLYCOSIDE HYDROLASE FAMILY 5 DOMAIN-CONTAINING PROTEIN"/>
    <property type="match status" value="1"/>
</dbReference>
<dbReference type="SUPFAM" id="SSF51445">
    <property type="entry name" value="(Trans)glycosidases"/>
    <property type="match status" value="1"/>
</dbReference>
<reference evidence="5 6" key="1">
    <citation type="submission" date="2014-05" db="EMBL/GenBank/DDBJ databases">
        <title>Draft genome sequence of a rare smut relative, Tilletiaria anomala UBC 951.</title>
        <authorList>
            <consortium name="DOE Joint Genome Institute"/>
            <person name="Toome M."/>
            <person name="Kuo A."/>
            <person name="Henrissat B."/>
            <person name="Lipzen A."/>
            <person name="Tritt A."/>
            <person name="Yoshinaga Y."/>
            <person name="Zane M."/>
            <person name="Barry K."/>
            <person name="Grigoriev I.V."/>
            <person name="Spatafora J.W."/>
            <person name="Aimea M.C."/>
        </authorList>
    </citation>
    <scope>NUCLEOTIDE SEQUENCE [LARGE SCALE GENOMIC DNA]</scope>
    <source>
        <strain evidence="5 6">UBC 951</strain>
    </source>
</reference>
<accession>A0A066VKP8</accession>
<dbReference type="GO" id="GO:0009986">
    <property type="term" value="C:cell surface"/>
    <property type="evidence" value="ECO:0007669"/>
    <property type="project" value="TreeGrafter"/>
</dbReference>
<keyword evidence="2 5" id="KW-0378">Hydrolase</keyword>
<evidence type="ECO:0000256" key="2">
    <source>
        <dbReference type="ARBA" id="ARBA00022801"/>
    </source>
</evidence>
<dbReference type="InterPro" id="IPR017853">
    <property type="entry name" value="GH"/>
</dbReference>
<evidence type="ECO:0000313" key="5">
    <source>
        <dbReference type="EMBL" id="KDN42071.1"/>
    </source>
</evidence>
<comment type="similarity">
    <text evidence="1">Belongs to the glycosyl hydrolase 5 (cellulase A) family.</text>
</comment>
<dbReference type="HOGENOM" id="CLU_442203_0_0_1"/>
<dbReference type="InterPro" id="IPR050386">
    <property type="entry name" value="Glycosyl_hydrolase_5"/>
</dbReference>
<dbReference type="GO" id="GO:0005576">
    <property type="term" value="C:extracellular region"/>
    <property type="evidence" value="ECO:0007669"/>
    <property type="project" value="TreeGrafter"/>
</dbReference>
<protein>
    <submittedName>
        <fullName evidence="5">Glycoside hydrolase family 5 protein</fullName>
    </submittedName>
</protein>
<gene>
    <name evidence="5" type="ORF">K437DRAFT_258000</name>
</gene>
<keyword evidence="6" id="KW-1185">Reference proteome</keyword>
<name>A0A066VKP8_TILAU</name>
<dbReference type="OrthoDB" id="1887033at2759"/>
<organism evidence="5 6">
    <name type="scientific">Tilletiaria anomala (strain ATCC 24038 / CBS 436.72 / UBC 951)</name>
    <dbReference type="NCBI Taxonomy" id="1037660"/>
    <lineage>
        <taxon>Eukaryota</taxon>
        <taxon>Fungi</taxon>
        <taxon>Dikarya</taxon>
        <taxon>Basidiomycota</taxon>
        <taxon>Ustilaginomycotina</taxon>
        <taxon>Exobasidiomycetes</taxon>
        <taxon>Georgefischeriales</taxon>
        <taxon>Tilletiariaceae</taxon>
        <taxon>Tilletiaria</taxon>
    </lineage>
</organism>
<dbReference type="Proteomes" id="UP000027361">
    <property type="component" value="Unassembled WGS sequence"/>
</dbReference>
<evidence type="ECO:0000256" key="1">
    <source>
        <dbReference type="ARBA" id="ARBA00005641"/>
    </source>
</evidence>
<proteinExistence type="inferred from homology"/>
<evidence type="ECO:0000313" key="6">
    <source>
        <dbReference type="Proteomes" id="UP000027361"/>
    </source>
</evidence>
<feature type="signal peptide" evidence="4">
    <location>
        <begin position="1"/>
        <end position="21"/>
    </location>
</feature>
<dbReference type="AlphaFoldDB" id="A0A066VKP8"/>
<dbReference type="OMA" id="HPYFVYS"/>
<dbReference type="RefSeq" id="XP_013241935.1">
    <property type="nucleotide sequence ID" value="XM_013386481.1"/>
</dbReference>
<dbReference type="GO" id="GO:0008422">
    <property type="term" value="F:beta-glucosidase activity"/>
    <property type="evidence" value="ECO:0007669"/>
    <property type="project" value="TreeGrafter"/>
</dbReference>
<comment type="caution">
    <text evidence="5">The sequence shown here is derived from an EMBL/GenBank/DDBJ whole genome shotgun (WGS) entry which is preliminary data.</text>
</comment>